<dbReference type="EMBL" id="BAUP01000076">
    <property type="protein sequence ID" value="GAJ46274.1"/>
    <property type="molecule type" value="Genomic_DNA"/>
</dbReference>
<gene>
    <name evidence="3" type="ORF">HE1_00601</name>
</gene>
<reference evidence="3 4" key="1">
    <citation type="journal article" date="2014" name="FEMS Microbiol. Lett.">
        <title>Draft genome sequences of three Holospora species (Holospora obtusa, Holospora undulata, and Holospora elegans), endonuclear symbiotic bacteria of the ciliate Paramecium caudatum.</title>
        <authorList>
            <person name="Dohra H."/>
            <person name="Tanaka K."/>
            <person name="Suzuki T."/>
            <person name="Fujishima M."/>
            <person name="Suzuki H."/>
        </authorList>
    </citation>
    <scope>NUCLEOTIDE SEQUENCE [LARGE SCALE GENOMIC DNA]</scope>
    <source>
        <strain evidence="3 4">E1</strain>
    </source>
</reference>
<evidence type="ECO:0000256" key="2">
    <source>
        <dbReference type="SAM" id="SignalP"/>
    </source>
</evidence>
<accession>A0A023DY78</accession>
<feature type="signal peptide" evidence="2">
    <location>
        <begin position="1"/>
        <end position="21"/>
    </location>
</feature>
<proteinExistence type="predicted"/>
<organism evidence="3 4">
    <name type="scientific">Holospora elegans E1</name>
    <dbReference type="NCBI Taxonomy" id="1427503"/>
    <lineage>
        <taxon>Bacteria</taxon>
        <taxon>Pseudomonadati</taxon>
        <taxon>Pseudomonadota</taxon>
        <taxon>Alphaproteobacteria</taxon>
        <taxon>Holosporales</taxon>
        <taxon>Holosporaceae</taxon>
        <taxon>Holospora</taxon>
    </lineage>
</organism>
<name>A0A023DY78_9PROT</name>
<feature type="coiled-coil region" evidence="1">
    <location>
        <begin position="21"/>
        <end position="66"/>
    </location>
</feature>
<dbReference type="Proteomes" id="UP000024842">
    <property type="component" value="Unassembled WGS sequence"/>
</dbReference>
<feature type="chain" id="PRO_5001513988" description="Chromosome partition protein Smc" evidence="2">
    <location>
        <begin position="22"/>
        <end position="340"/>
    </location>
</feature>
<evidence type="ECO:0008006" key="5">
    <source>
        <dbReference type="Google" id="ProtNLM"/>
    </source>
</evidence>
<evidence type="ECO:0000313" key="3">
    <source>
        <dbReference type="EMBL" id="GAJ46274.1"/>
    </source>
</evidence>
<keyword evidence="2" id="KW-0732">Signal</keyword>
<keyword evidence="4" id="KW-1185">Reference proteome</keyword>
<comment type="caution">
    <text evidence="3">The sequence shown here is derived from an EMBL/GenBank/DDBJ whole genome shotgun (WGS) entry which is preliminary data.</text>
</comment>
<keyword evidence="1" id="KW-0175">Coiled coil</keyword>
<evidence type="ECO:0000313" key="4">
    <source>
        <dbReference type="Proteomes" id="UP000024842"/>
    </source>
</evidence>
<dbReference type="RefSeq" id="WP_162480254.1">
    <property type="nucleotide sequence ID" value="NZ_BAUP01000076.1"/>
</dbReference>
<sequence length="340" mass="38338" precursor="true">MKNIKYLILLLLAFPVNTLFAKDEEENLEHAIKLVEEERTALEFEVEKIKQIKNELDIQLREAHNNESIYIQQIDTLQKEKENILAQSKGLYKTIDVTCEQLKDALNALSEATEQKISTEEELKELKLSTQVLEEQSELEAINLKKQLEANSLKIKNLQDSIEENSTTIKNLQQKELDLNTKLESGLNKIQQLEEQLSKKKIKYQNMKKAVTAGIRKLSAITSASLSPTVTELHTAFQESNNSFKDLLNKQSGGLDQLKKLSDNPVSSEISSIDSQLKTKNAETKNRLEALKSRLNKSSNESNSPSQTAPNACATKIKILKEALNKLENQCSDTVGQSQN</sequence>
<feature type="coiled-coil region" evidence="1">
    <location>
        <begin position="95"/>
        <end position="210"/>
    </location>
</feature>
<feature type="coiled-coil region" evidence="1">
    <location>
        <begin position="274"/>
        <end position="337"/>
    </location>
</feature>
<dbReference type="AlphaFoldDB" id="A0A023DY78"/>
<protein>
    <recommendedName>
        <fullName evidence="5">Chromosome partition protein Smc</fullName>
    </recommendedName>
</protein>
<evidence type="ECO:0000256" key="1">
    <source>
        <dbReference type="SAM" id="Coils"/>
    </source>
</evidence>